<evidence type="ECO:0000256" key="1">
    <source>
        <dbReference type="SAM" id="MobiDB-lite"/>
    </source>
</evidence>
<proteinExistence type="predicted"/>
<organism evidence="2 3">
    <name type="scientific">Pleurodeles waltl</name>
    <name type="common">Iberian ribbed newt</name>
    <dbReference type="NCBI Taxonomy" id="8319"/>
    <lineage>
        <taxon>Eukaryota</taxon>
        <taxon>Metazoa</taxon>
        <taxon>Chordata</taxon>
        <taxon>Craniata</taxon>
        <taxon>Vertebrata</taxon>
        <taxon>Euteleostomi</taxon>
        <taxon>Amphibia</taxon>
        <taxon>Batrachia</taxon>
        <taxon>Caudata</taxon>
        <taxon>Salamandroidea</taxon>
        <taxon>Salamandridae</taxon>
        <taxon>Pleurodelinae</taxon>
        <taxon>Pleurodeles</taxon>
    </lineage>
</organism>
<dbReference type="AlphaFoldDB" id="A0AAV7LEA7"/>
<evidence type="ECO:0000313" key="2">
    <source>
        <dbReference type="EMBL" id="KAJ1089941.1"/>
    </source>
</evidence>
<accession>A0AAV7LEA7</accession>
<comment type="caution">
    <text evidence="2">The sequence shown here is derived from an EMBL/GenBank/DDBJ whole genome shotgun (WGS) entry which is preliminary data.</text>
</comment>
<reference evidence="2" key="1">
    <citation type="journal article" date="2022" name="bioRxiv">
        <title>Sequencing and chromosome-scale assembly of the giantPleurodeles waltlgenome.</title>
        <authorList>
            <person name="Brown T."/>
            <person name="Elewa A."/>
            <person name="Iarovenko S."/>
            <person name="Subramanian E."/>
            <person name="Araus A.J."/>
            <person name="Petzold A."/>
            <person name="Susuki M."/>
            <person name="Suzuki K.-i.T."/>
            <person name="Hayashi T."/>
            <person name="Toyoda A."/>
            <person name="Oliveira C."/>
            <person name="Osipova E."/>
            <person name="Leigh N.D."/>
            <person name="Simon A."/>
            <person name="Yun M.H."/>
        </authorList>
    </citation>
    <scope>NUCLEOTIDE SEQUENCE</scope>
    <source>
        <strain evidence="2">20211129_DDA</strain>
        <tissue evidence="2">Liver</tissue>
    </source>
</reference>
<evidence type="ECO:0000313" key="3">
    <source>
        <dbReference type="Proteomes" id="UP001066276"/>
    </source>
</evidence>
<dbReference type="EMBL" id="JANPWB010000015">
    <property type="protein sequence ID" value="KAJ1089941.1"/>
    <property type="molecule type" value="Genomic_DNA"/>
</dbReference>
<sequence length="193" mass="20669">MEAPGFLRACPSTPSIKVAGSVRALGCVSSAIFMAQILVRLLGSLVPYATPGPTDTSHSYRPSRLECSLSHCARWSLASARFREAAQIQSCWMPGAPLYWVGKSQSTLDTSQVRSVSQLSPVAALSRLCPPRRASPHGTEFTLWGSCVPPRELHRFPSRLTPVPDGPRCSRGAPSQNAADSRSPEAAAILDVL</sequence>
<name>A0AAV7LEA7_PLEWA</name>
<feature type="region of interest" description="Disordered" evidence="1">
    <location>
        <begin position="158"/>
        <end position="185"/>
    </location>
</feature>
<gene>
    <name evidence="2" type="ORF">NDU88_003081</name>
</gene>
<protein>
    <submittedName>
        <fullName evidence="2">Uncharacterized protein</fullName>
    </submittedName>
</protein>
<dbReference type="Proteomes" id="UP001066276">
    <property type="component" value="Chromosome 11"/>
</dbReference>
<keyword evidence="3" id="KW-1185">Reference proteome</keyword>